<gene>
    <name evidence="1" type="ORF">FYJ73_09145</name>
</gene>
<keyword evidence="2" id="KW-1185">Reference proteome</keyword>
<comment type="caution">
    <text evidence="1">The sequence shown here is derived from an EMBL/GenBank/DDBJ whole genome shotgun (WGS) entry which is preliminary data.</text>
</comment>
<organism evidence="1 2">
    <name type="scientific">Hallella mizrahii</name>
    <dbReference type="NCBI Taxonomy" id="2606637"/>
    <lineage>
        <taxon>Bacteria</taxon>
        <taxon>Pseudomonadati</taxon>
        <taxon>Bacteroidota</taxon>
        <taxon>Bacteroidia</taxon>
        <taxon>Bacteroidales</taxon>
        <taxon>Prevotellaceae</taxon>
        <taxon>Hallella</taxon>
    </lineage>
</organism>
<dbReference type="Pfam" id="PF11644">
    <property type="entry name" value="DUF3256"/>
    <property type="match status" value="1"/>
</dbReference>
<evidence type="ECO:0000313" key="1">
    <source>
        <dbReference type="EMBL" id="MST84829.1"/>
    </source>
</evidence>
<dbReference type="AlphaFoldDB" id="A0A7K0KG31"/>
<dbReference type="Proteomes" id="UP000438914">
    <property type="component" value="Unassembled WGS sequence"/>
</dbReference>
<accession>A0A7K0KG31</accession>
<dbReference type="SUPFAM" id="SSF160925">
    <property type="entry name" value="PG1388-like"/>
    <property type="match status" value="1"/>
</dbReference>
<evidence type="ECO:0000313" key="2">
    <source>
        <dbReference type="Proteomes" id="UP000438914"/>
    </source>
</evidence>
<sequence>MQYNNSIVMEKDHAVSRTLLMTLVLMLTTFSIHLPAKTVAEIWKTMPDTIIPYLDPQQRQEMPSYASMHVDGSVDNLLEGKCRMDTLTNSYAHIQLNATKSIQLKLLPTSNQDSIVCLVETWLAGSVDKDSIPTGESAIRFFTQDWKELSTAQFLGAPSVNDLADMLTTKPDTMSELTYKALKEKIDPKMVLAEISAEDNTLRLRLSRPLLSDEEYKELHQVLVIRQLSWSNGSYHSVNQQ</sequence>
<protein>
    <submittedName>
        <fullName evidence="1">DUF3256 family protein</fullName>
    </submittedName>
</protein>
<dbReference type="InterPro" id="IPR021670">
    <property type="entry name" value="DUF3256"/>
</dbReference>
<name>A0A7K0KG31_9BACT</name>
<proteinExistence type="predicted"/>
<reference evidence="1 2" key="1">
    <citation type="submission" date="2019-08" db="EMBL/GenBank/DDBJ databases">
        <title>In-depth cultivation of the pig gut microbiome towards novel bacterial diversity and tailored functional studies.</title>
        <authorList>
            <person name="Wylensek D."/>
            <person name="Hitch T.C.A."/>
            <person name="Clavel T."/>
        </authorList>
    </citation>
    <scope>NUCLEOTIDE SEQUENCE [LARGE SCALE GENOMIC DNA]</scope>
    <source>
        <strain evidence="1 2">LKV-178-WT-2A</strain>
    </source>
</reference>
<dbReference type="EMBL" id="VUNG01000022">
    <property type="protein sequence ID" value="MST84829.1"/>
    <property type="molecule type" value="Genomic_DNA"/>
</dbReference>